<feature type="compositionally biased region" description="Polar residues" evidence="1">
    <location>
        <begin position="392"/>
        <end position="404"/>
    </location>
</feature>
<reference evidence="2 3" key="1">
    <citation type="submission" date="2015-01" db="EMBL/GenBank/DDBJ databases">
        <title>The Genome Sequence of Exophiala xenobiotica CBS118157.</title>
        <authorList>
            <consortium name="The Broad Institute Genomics Platform"/>
            <person name="Cuomo C."/>
            <person name="de Hoog S."/>
            <person name="Gorbushina A."/>
            <person name="Stielow B."/>
            <person name="Teixiera M."/>
            <person name="Abouelleil A."/>
            <person name="Chapman S.B."/>
            <person name="Priest M."/>
            <person name="Young S.K."/>
            <person name="Wortman J."/>
            <person name="Nusbaum C."/>
            <person name="Birren B."/>
        </authorList>
    </citation>
    <scope>NUCLEOTIDE SEQUENCE [LARGE SCALE GENOMIC DNA]</scope>
    <source>
        <strain evidence="2 3">CBS 118157</strain>
    </source>
</reference>
<dbReference type="HOGENOM" id="CLU_357532_0_0_1"/>
<dbReference type="RefSeq" id="XP_013320530.1">
    <property type="nucleotide sequence ID" value="XM_013465076.1"/>
</dbReference>
<organism evidence="2 3">
    <name type="scientific">Exophiala xenobiotica</name>
    <dbReference type="NCBI Taxonomy" id="348802"/>
    <lineage>
        <taxon>Eukaryota</taxon>
        <taxon>Fungi</taxon>
        <taxon>Dikarya</taxon>
        <taxon>Ascomycota</taxon>
        <taxon>Pezizomycotina</taxon>
        <taxon>Eurotiomycetes</taxon>
        <taxon>Chaetothyriomycetidae</taxon>
        <taxon>Chaetothyriales</taxon>
        <taxon>Herpotrichiellaceae</taxon>
        <taxon>Exophiala</taxon>
    </lineage>
</organism>
<dbReference type="EMBL" id="KN847317">
    <property type="protein sequence ID" value="KIW59946.1"/>
    <property type="molecule type" value="Genomic_DNA"/>
</dbReference>
<evidence type="ECO:0000313" key="3">
    <source>
        <dbReference type="Proteomes" id="UP000054342"/>
    </source>
</evidence>
<dbReference type="OrthoDB" id="5404794at2759"/>
<feature type="compositionally biased region" description="Polar residues" evidence="1">
    <location>
        <begin position="13"/>
        <end position="24"/>
    </location>
</feature>
<feature type="region of interest" description="Disordered" evidence="1">
    <location>
        <begin position="155"/>
        <end position="175"/>
    </location>
</feature>
<sequence length="800" mass="85839">MPAEIADSDAESDFNSPVKNTVANDNVADQVGNADPSQISLSRYDFDQFLDPTQRLSSLSPHHADGAPTASELLAGLPSGSSELQMARGLRSTDESSSAAHGKKRAHSAFQDGFTDLSSNDTTKVSVTKRTKTYAHSSKSRGTLQDVDLFAPLDQVGGPRPGISTGYQSSNGSGEKTSGINVDLSLGSGHPNTALSLLGQSLTGSTHRLSTSTASMGRYESINLDYRGAGQGLDVNANPFGSLSQISSHELHHPEESDHYNNSDPNHEPQMALDTSNLMFERLDGNMPDQALSALSQSSPCRPLSVNPSNIMQNDGAMADILTEDAALHVEEVALAGAETTGPIDTNEAVPEKPAPKKRGRKPKNPRLASKSPAPGATDDVEEFVLPDLPPTNRSRQGTVDSVYSQASQASTTNTSMKRRKRGKSKQVADAADQAIAAAEDSPMKQPANGLNLSDEALIGLPKDQYKPRPSRSRSKRVADEEEPPLQNRSQQTPAKDKAVEFEETKAETPSGGTTKLSAKKGRKSKVKRAKTSAAALLKRGDPMLSEGEDDVVWMDTKPAPVKLDLPPDLKVLKKETGAGENEKATEVNKTPEEVTSKEDNEMKVTVEIPAEAKDTTAGPKKRGRKPKKVQPVSESKVVEEQDDDTERSRPVLAEKSSNVPNNVQERSKDKELKAPTVSPLSSPESGAHVKFSGTEKDNPPAASGLATPSKNSADTGATTHSPIKPAALSSGKKIIYRVGLSRRQHIPSLLRKVQRDKPPPTIVVRKEKENKKKKNGDDDEGENRDELRGADGMLVEWDF</sequence>
<protein>
    <submittedName>
        <fullName evidence="2">Uncharacterized protein</fullName>
    </submittedName>
</protein>
<feature type="region of interest" description="Disordered" evidence="1">
    <location>
        <begin position="338"/>
        <end position="546"/>
    </location>
</feature>
<feature type="compositionally biased region" description="Basic and acidic residues" evidence="1">
    <location>
        <begin position="566"/>
        <end position="615"/>
    </location>
</feature>
<feature type="compositionally biased region" description="Low complexity" evidence="1">
    <location>
        <begin position="429"/>
        <end position="441"/>
    </location>
</feature>
<accession>A0A0D2C4Y3</accession>
<feature type="compositionally biased region" description="Basic and acidic residues" evidence="1">
    <location>
        <begin position="250"/>
        <end position="267"/>
    </location>
</feature>
<gene>
    <name evidence="2" type="ORF">PV05_00204</name>
</gene>
<feature type="compositionally biased region" description="Basic residues" evidence="1">
    <location>
        <begin position="620"/>
        <end position="629"/>
    </location>
</feature>
<feature type="region of interest" description="Disordered" evidence="1">
    <location>
        <begin position="746"/>
        <end position="800"/>
    </location>
</feature>
<feature type="compositionally biased region" description="Basic and acidic residues" evidence="1">
    <location>
        <begin position="495"/>
        <end position="507"/>
    </location>
</feature>
<feature type="compositionally biased region" description="Basic residues" evidence="1">
    <location>
        <begin position="518"/>
        <end position="531"/>
    </location>
</feature>
<feature type="region of interest" description="Disordered" evidence="1">
    <location>
        <begin position="1"/>
        <end position="38"/>
    </location>
</feature>
<proteinExistence type="predicted"/>
<feature type="region of interest" description="Disordered" evidence="1">
    <location>
        <begin position="250"/>
        <end position="271"/>
    </location>
</feature>
<feature type="compositionally biased region" description="Low complexity" evidence="1">
    <location>
        <begin position="405"/>
        <end position="416"/>
    </location>
</feature>
<name>A0A0D2C4Y3_9EURO</name>
<dbReference type="AlphaFoldDB" id="A0A0D2C4Y3"/>
<keyword evidence="3" id="KW-1185">Reference proteome</keyword>
<feature type="compositionally biased region" description="Polar residues" evidence="1">
    <location>
        <begin position="707"/>
        <end position="722"/>
    </location>
</feature>
<feature type="compositionally biased region" description="Polar residues" evidence="1">
    <location>
        <begin position="656"/>
        <end position="665"/>
    </location>
</feature>
<feature type="compositionally biased region" description="Basic residues" evidence="1">
    <location>
        <begin position="356"/>
        <end position="365"/>
    </location>
</feature>
<feature type="compositionally biased region" description="Basic and acidic residues" evidence="1">
    <location>
        <begin position="754"/>
        <end position="771"/>
    </location>
</feature>
<dbReference type="Proteomes" id="UP000054342">
    <property type="component" value="Unassembled WGS sequence"/>
</dbReference>
<feature type="compositionally biased region" description="Acidic residues" evidence="1">
    <location>
        <begin position="1"/>
        <end position="12"/>
    </location>
</feature>
<feature type="compositionally biased region" description="Polar residues" evidence="1">
    <location>
        <begin position="165"/>
        <end position="175"/>
    </location>
</feature>
<evidence type="ECO:0000256" key="1">
    <source>
        <dbReference type="SAM" id="MobiDB-lite"/>
    </source>
</evidence>
<dbReference type="GeneID" id="25322112"/>
<evidence type="ECO:0000313" key="2">
    <source>
        <dbReference type="EMBL" id="KIW59946.1"/>
    </source>
</evidence>
<feature type="region of interest" description="Disordered" evidence="1">
    <location>
        <begin position="559"/>
        <end position="731"/>
    </location>
</feature>
<feature type="region of interest" description="Disordered" evidence="1">
    <location>
        <begin position="55"/>
        <end position="139"/>
    </location>
</feature>